<feature type="compositionally biased region" description="Basic and acidic residues" evidence="1">
    <location>
        <begin position="299"/>
        <end position="318"/>
    </location>
</feature>
<feature type="compositionally biased region" description="Basic and acidic residues" evidence="1">
    <location>
        <begin position="340"/>
        <end position="358"/>
    </location>
</feature>
<feature type="compositionally biased region" description="Basic residues" evidence="1">
    <location>
        <begin position="319"/>
        <end position="339"/>
    </location>
</feature>
<evidence type="ECO:0000313" key="2">
    <source>
        <dbReference type="EMBL" id="GIQ81638.1"/>
    </source>
</evidence>
<feature type="compositionally biased region" description="Polar residues" evidence="1">
    <location>
        <begin position="118"/>
        <end position="128"/>
    </location>
</feature>
<proteinExistence type="predicted"/>
<protein>
    <submittedName>
        <fullName evidence="2">Uncharacterized protein</fullName>
    </submittedName>
</protein>
<name>A0A9K3CSL4_9EUKA</name>
<feature type="region of interest" description="Disordered" evidence="1">
    <location>
        <begin position="118"/>
        <end position="145"/>
    </location>
</feature>
<gene>
    <name evidence="2" type="ORF">KIPB_002626</name>
</gene>
<evidence type="ECO:0000313" key="3">
    <source>
        <dbReference type="Proteomes" id="UP000265618"/>
    </source>
</evidence>
<dbReference type="Proteomes" id="UP000265618">
    <property type="component" value="Unassembled WGS sequence"/>
</dbReference>
<sequence>AVSTNALSTVSTLAPKTRSQSPDDVALFLLTSVDVRAALFGSRSYGSEADMARKLAVLAVSDWKARNTRSSGVNESDKVTDLASEDQWVVAQTEETLLRRSSHIREMLVVANEVATQDLTPTESTQPHSLRLEVPPSNASSIKGSEPWRSVSVFNTQPPSAFTTSAASLRAFNPANNSFDADDTEGDGISLPVDREAEREADADADKGGRVLSIEEMLLTATWEDIQVQGGRLEGEREQETRSGPALGGVIVGRLPPEMVAAPSRPTFPSKGVDQEVERERERERERMSAANASAALYADREREREREREQYEAEREARGRRRSRSRSRRRSVRSHVSRHPREREREYEPIGGERDGIEGAAGGEAENGDDIADQLRLLLRTMSKQ</sequence>
<evidence type="ECO:0000256" key="1">
    <source>
        <dbReference type="SAM" id="MobiDB-lite"/>
    </source>
</evidence>
<comment type="caution">
    <text evidence="2">The sequence shown here is derived from an EMBL/GenBank/DDBJ whole genome shotgun (WGS) entry which is preliminary data.</text>
</comment>
<feature type="region of interest" description="Disordered" evidence="1">
    <location>
        <begin position="231"/>
        <end position="371"/>
    </location>
</feature>
<dbReference type="AlphaFoldDB" id="A0A9K3CSL4"/>
<feature type="compositionally biased region" description="Basic and acidic residues" evidence="1">
    <location>
        <begin position="273"/>
        <end position="288"/>
    </location>
</feature>
<keyword evidence="3" id="KW-1185">Reference proteome</keyword>
<accession>A0A9K3CSL4</accession>
<feature type="compositionally biased region" description="Basic and acidic residues" evidence="1">
    <location>
        <begin position="193"/>
        <end position="205"/>
    </location>
</feature>
<reference evidence="2 3" key="1">
    <citation type="journal article" date="2018" name="PLoS ONE">
        <title>The draft genome of Kipferlia bialata reveals reductive genome evolution in fornicate parasites.</title>
        <authorList>
            <person name="Tanifuji G."/>
            <person name="Takabayashi S."/>
            <person name="Kume K."/>
            <person name="Takagi M."/>
            <person name="Nakayama T."/>
            <person name="Kamikawa R."/>
            <person name="Inagaki Y."/>
            <person name="Hashimoto T."/>
        </authorList>
    </citation>
    <scope>NUCLEOTIDE SEQUENCE [LARGE SCALE GENOMIC DNA]</scope>
    <source>
        <strain evidence="2">NY0173</strain>
    </source>
</reference>
<organism evidence="2 3">
    <name type="scientific">Kipferlia bialata</name>
    <dbReference type="NCBI Taxonomy" id="797122"/>
    <lineage>
        <taxon>Eukaryota</taxon>
        <taxon>Metamonada</taxon>
        <taxon>Carpediemonas-like organisms</taxon>
        <taxon>Kipferlia</taxon>
    </lineage>
</organism>
<feature type="region of interest" description="Disordered" evidence="1">
    <location>
        <begin position="176"/>
        <end position="205"/>
    </location>
</feature>
<feature type="non-terminal residue" evidence="2">
    <location>
        <position position="1"/>
    </location>
</feature>
<dbReference type="EMBL" id="BDIP01000452">
    <property type="protein sequence ID" value="GIQ81638.1"/>
    <property type="molecule type" value="Genomic_DNA"/>
</dbReference>